<protein>
    <submittedName>
        <fullName evidence="4">Uncharacterized protein LOC116202663</fullName>
    </submittedName>
</protein>
<keyword evidence="3" id="KW-1185">Reference proteome</keyword>
<evidence type="ECO:0000256" key="1">
    <source>
        <dbReference type="SAM" id="MobiDB-lite"/>
    </source>
</evidence>
<proteinExistence type="predicted"/>
<evidence type="ECO:0000256" key="2">
    <source>
        <dbReference type="SAM" id="SignalP"/>
    </source>
</evidence>
<gene>
    <name evidence="4" type="primary">LOC116202663</name>
</gene>
<keyword evidence="2" id="KW-0732">Signal</keyword>
<evidence type="ECO:0000313" key="3">
    <source>
        <dbReference type="Proteomes" id="UP000515151"/>
    </source>
</evidence>
<sequence>MYVIFSLFLPLVSLPFCRSEIPESDESLYRCTFLRDPRVGLSTCRGIFEVHEAPPDIGSGEDGERVGQGPSGVPTGEVTGIGRRPRGGLPAGEPLQVPGAPCRPQDVSREGHGLHSDEVDRGVGLGEVHNRRPG</sequence>
<reference evidence="3" key="1">
    <citation type="journal article" date="2020" name="Plant Biotechnol. J.">
        <title>The pomegranate (Punica granatum L.) draft genome dissects genetic divergence between soft- and hard-seeded cultivars.</title>
        <authorList>
            <person name="Luo X."/>
            <person name="Li H."/>
            <person name="Wu Z."/>
            <person name="Yao W."/>
            <person name="Zhao P."/>
            <person name="Cao D."/>
            <person name="Yu H."/>
            <person name="Li K."/>
            <person name="Poudel K."/>
            <person name="Zhao D."/>
            <person name="Zhang F."/>
            <person name="Xia X."/>
            <person name="Chen L."/>
            <person name="Wang Q."/>
            <person name="Jing D."/>
            <person name="Cao S."/>
        </authorList>
    </citation>
    <scope>NUCLEOTIDE SEQUENCE [LARGE SCALE GENOMIC DNA]</scope>
    <source>
        <strain evidence="3">cv. Tunisia</strain>
    </source>
</reference>
<accession>A0A6P8DFK8</accession>
<organism evidence="3 4">
    <name type="scientific">Punica granatum</name>
    <name type="common">Pomegranate</name>
    <dbReference type="NCBI Taxonomy" id="22663"/>
    <lineage>
        <taxon>Eukaryota</taxon>
        <taxon>Viridiplantae</taxon>
        <taxon>Streptophyta</taxon>
        <taxon>Embryophyta</taxon>
        <taxon>Tracheophyta</taxon>
        <taxon>Spermatophyta</taxon>
        <taxon>Magnoliopsida</taxon>
        <taxon>eudicotyledons</taxon>
        <taxon>Gunneridae</taxon>
        <taxon>Pentapetalae</taxon>
        <taxon>rosids</taxon>
        <taxon>malvids</taxon>
        <taxon>Myrtales</taxon>
        <taxon>Lythraceae</taxon>
        <taxon>Punica</taxon>
    </lineage>
</organism>
<evidence type="ECO:0000313" key="4">
    <source>
        <dbReference type="RefSeq" id="XP_031390118.1"/>
    </source>
</evidence>
<dbReference type="AlphaFoldDB" id="A0A6P8DFK8"/>
<dbReference type="GeneID" id="116202663"/>
<feature type="compositionally biased region" description="Basic and acidic residues" evidence="1">
    <location>
        <begin position="106"/>
        <end position="121"/>
    </location>
</feature>
<dbReference type="RefSeq" id="XP_031390118.1">
    <property type="nucleotide sequence ID" value="XM_031534258.1"/>
</dbReference>
<name>A0A6P8DFK8_PUNGR</name>
<feature type="signal peptide" evidence="2">
    <location>
        <begin position="1"/>
        <end position="19"/>
    </location>
</feature>
<feature type="region of interest" description="Disordered" evidence="1">
    <location>
        <begin position="52"/>
        <end position="134"/>
    </location>
</feature>
<dbReference type="Proteomes" id="UP000515151">
    <property type="component" value="Chromosome 4"/>
</dbReference>
<reference evidence="4" key="2">
    <citation type="submission" date="2025-08" db="UniProtKB">
        <authorList>
            <consortium name="RefSeq"/>
        </authorList>
    </citation>
    <scope>IDENTIFICATION</scope>
    <source>
        <tissue evidence="4">Leaf</tissue>
    </source>
</reference>
<feature type="chain" id="PRO_5027695314" evidence="2">
    <location>
        <begin position="20"/>
        <end position="134"/>
    </location>
</feature>